<dbReference type="InterPro" id="IPR025110">
    <property type="entry name" value="AMP-bd_C"/>
</dbReference>
<keyword evidence="6" id="KW-1185">Reference proteome</keyword>
<dbReference type="Pfam" id="PF00501">
    <property type="entry name" value="AMP-binding"/>
    <property type="match status" value="1"/>
</dbReference>
<dbReference type="GO" id="GO:0006631">
    <property type="term" value="P:fatty acid metabolic process"/>
    <property type="evidence" value="ECO:0007669"/>
    <property type="project" value="TreeGrafter"/>
</dbReference>
<reference evidence="5 6" key="1">
    <citation type="submission" date="2018-08" db="EMBL/GenBank/DDBJ databases">
        <title>Hydrogenophaga sp. LA-38 isolated from sludge.</title>
        <authorList>
            <person name="Im W.-T."/>
        </authorList>
    </citation>
    <scope>NUCLEOTIDE SEQUENCE [LARGE SCALE GENOMIC DNA]</scope>
    <source>
        <strain evidence="5 6">LA-38</strain>
    </source>
</reference>
<dbReference type="AlphaFoldDB" id="A0A372ELC5"/>
<feature type="domain" description="AMP-binding enzyme C-terminal" evidence="4">
    <location>
        <begin position="418"/>
        <end position="493"/>
    </location>
</feature>
<evidence type="ECO:0000313" key="5">
    <source>
        <dbReference type="EMBL" id="RFP80206.1"/>
    </source>
</evidence>
<gene>
    <name evidence="5" type="ORF">DY262_07140</name>
</gene>
<dbReference type="Gene3D" id="3.30.300.30">
    <property type="match status" value="1"/>
</dbReference>
<dbReference type="InterPro" id="IPR042099">
    <property type="entry name" value="ANL_N_sf"/>
</dbReference>
<dbReference type="Proteomes" id="UP000261931">
    <property type="component" value="Unassembled WGS sequence"/>
</dbReference>
<dbReference type="PROSITE" id="PS00455">
    <property type="entry name" value="AMP_BINDING"/>
    <property type="match status" value="1"/>
</dbReference>
<dbReference type="PANTHER" id="PTHR43201">
    <property type="entry name" value="ACYL-COA SYNTHETASE"/>
    <property type="match status" value="1"/>
</dbReference>
<proteinExistence type="inferred from homology"/>
<dbReference type="FunFam" id="3.30.300.30:FF:000008">
    <property type="entry name" value="2,3-dihydroxybenzoate-AMP ligase"/>
    <property type="match status" value="1"/>
</dbReference>
<dbReference type="InterPro" id="IPR000873">
    <property type="entry name" value="AMP-dep_synth/lig_dom"/>
</dbReference>
<comment type="similarity">
    <text evidence="1">Belongs to the ATP-dependent AMP-binding enzyme family.</text>
</comment>
<dbReference type="EMBL" id="QVLS01000003">
    <property type="protein sequence ID" value="RFP80206.1"/>
    <property type="molecule type" value="Genomic_DNA"/>
</dbReference>
<comment type="caution">
    <text evidence="5">The sequence shown here is derived from an EMBL/GenBank/DDBJ whole genome shotgun (WGS) entry which is preliminary data.</text>
</comment>
<accession>A0A372ELC5</accession>
<keyword evidence="2 5" id="KW-0436">Ligase</keyword>
<evidence type="ECO:0000256" key="2">
    <source>
        <dbReference type="ARBA" id="ARBA00022598"/>
    </source>
</evidence>
<evidence type="ECO:0000313" key="6">
    <source>
        <dbReference type="Proteomes" id="UP000261931"/>
    </source>
</evidence>
<feature type="domain" description="AMP-dependent synthetase/ligase" evidence="3">
    <location>
        <begin position="12"/>
        <end position="368"/>
    </location>
</feature>
<dbReference type="Gene3D" id="3.40.50.12780">
    <property type="entry name" value="N-terminal domain of ligase-like"/>
    <property type="match status" value="1"/>
</dbReference>
<dbReference type="PANTHER" id="PTHR43201:SF5">
    <property type="entry name" value="MEDIUM-CHAIN ACYL-COA LIGASE ACSF2, MITOCHONDRIAL"/>
    <property type="match status" value="1"/>
</dbReference>
<dbReference type="InterPro" id="IPR020845">
    <property type="entry name" value="AMP-binding_CS"/>
</dbReference>
<name>A0A372ELC5_9BURK</name>
<evidence type="ECO:0000259" key="4">
    <source>
        <dbReference type="Pfam" id="PF13193"/>
    </source>
</evidence>
<dbReference type="Pfam" id="PF13193">
    <property type="entry name" value="AMP-binding_C"/>
    <property type="match status" value="1"/>
</dbReference>
<evidence type="ECO:0000256" key="1">
    <source>
        <dbReference type="ARBA" id="ARBA00006432"/>
    </source>
</evidence>
<dbReference type="SUPFAM" id="SSF56801">
    <property type="entry name" value="Acetyl-CoA synthetase-like"/>
    <property type="match status" value="1"/>
</dbReference>
<organism evidence="5 6">
    <name type="scientific">Hydrogenophaga borbori</name>
    <dbReference type="NCBI Taxonomy" id="2294117"/>
    <lineage>
        <taxon>Bacteria</taxon>
        <taxon>Pseudomonadati</taxon>
        <taxon>Pseudomonadota</taxon>
        <taxon>Betaproteobacteria</taxon>
        <taxon>Burkholderiales</taxon>
        <taxon>Comamonadaceae</taxon>
        <taxon>Hydrogenophaga</taxon>
    </lineage>
</organism>
<dbReference type="RefSeq" id="WP_116958254.1">
    <property type="nucleotide sequence ID" value="NZ_QVLS01000003.1"/>
</dbReference>
<dbReference type="InterPro" id="IPR045851">
    <property type="entry name" value="AMP-bd_C_sf"/>
</dbReference>
<sequence length="510" mass="55325">MHFNHGVFGLLWRTATQRPQAPAVALGERVVARYGDLLERALDVSAGLARLGCRPGDRVVIFMKNQPEWLALMFGCWARGLVVVPVNVKLHARELAFILDDCQARALFHDPGHQDALDALGLVPRTPGIAVGGADYQRLLGAPPMAPEPVAPDALAWLFYTSGTTGRPKGAMLSHANLLAMACAYANDVEPEGMGRAILHAAPMSHGSGLYILPHVLHGSLHICPESRGFEVDEIDRLMAVHRGVSMFAAPTMVTRLTLSAVTDLPGLQTLVYGGGPMYVADCVQAMDRFGERLAQIYGQGETPMTISSLTRSQHERGHPRLQARLASCGYAQTGVQIRILDDRGEALPVGETGEIVVRAPTVMLGYWNLPDATRKTLRDGWLYTGDVGAFDADGLLTLKDRSKDVIISGGTNIYPREVEEVLLRHPAVREVCVLGMPDADWGESVVAVYSCRDGEAATAQELDQLCIEHIARFKRPKRYLQAAELPKNAAGKILKAQLREQLAASGQAD</sequence>
<evidence type="ECO:0000259" key="3">
    <source>
        <dbReference type="Pfam" id="PF00501"/>
    </source>
</evidence>
<protein>
    <submittedName>
        <fullName evidence="5">Long-chain fatty acid--CoA ligase</fullName>
    </submittedName>
</protein>
<dbReference type="GO" id="GO:0031956">
    <property type="term" value="F:medium-chain fatty acid-CoA ligase activity"/>
    <property type="evidence" value="ECO:0007669"/>
    <property type="project" value="TreeGrafter"/>
</dbReference>